<keyword evidence="3" id="KW-1185">Reference proteome</keyword>
<evidence type="ECO:0000313" key="3">
    <source>
        <dbReference type="Proteomes" id="UP000270021"/>
    </source>
</evidence>
<evidence type="ECO:0000256" key="1">
    <source>
        <dbReference type="SAM" id="Phobius"/>
    </source>
</evidence>
<sequence>MTWADLALSVGALALMLMAPGYALARAFRVSVWPSLAVSPVLGLGLVAIVAHLFRPLGIAWSPVSWAAAAAIITLIGAGTAVLRGEVRRPAWRESAPGFALVVGTVVSAAIQGWTLLRALVVPNAVPVGWDGIYHLSGIRAVIETGNASISAMSRLYQDATVSYPSGFHALGALVPWLGADAAANAVIILSLCLILPLGIAGLALAAFPEHPTVALLAPITGAWLITLPAVLFGYRTALPAALGAALVPAFLCLVWVAVYPRIRWSLLIPLGIATLGLAYAQPATVVGAGLMALPAIVSAAIGPLASVARSRRWKTAFAIGVGAGLVASLIAAVLAHPRVQAVANYPRGTTGADDWERFTFVLTDESTLVGAGWEPWILPMLLIIGAVFALVQRSSRAVLGAWIVAATLTVGAMKVEWWGSVFTGFFYNDFPRILALVAGPMGVLSGAGVALIGLAIHRIVQRRLKAPALVSTAAGLLAVSLVVYWAWDATGQFRDEQKKAGLEYKYFTPNSGWMRTVVSSWDEIEFIRETSAALPDDAVIVGNPLSGTTFFYALGGVDAYPKAINTYRAGTAEHSLVRNFHDYLEDPAVCDAVRELGATHVYLKPVDYAEGINSDQGRPGFFDVPRDGLTPYAMYSDEVGLWTIDACD</sequence>
<dbReference type="Pfam" id="PF20176">
    <property type="entry name" value="DUF6541"/>
    <property type="match status" value="1"/>
</dbReference>
<protein>
    <submittedName>
        <fullName evidence="2">Uncharacterized protein</fullName>
    </submittedName>
</protein>
<dbReference type="AlphaFoldDB" id="A0A3Q8WUT1"/>
<dbReference type="Proteomes" id="UP000270021">
    <property type="component" value="Chromosome"/>
</dbReference>
<proteinExistence type="predicted"/>
<feature type="transmembrane region" description="Helical" evidence="1">
    <location>
        <begin position="398"/>
        <end position="414"/>
    </location>
</feature>
<name>A0A3Q8WUT1_9ACTO</name>
<feature type="transmembrane region" description="Helical" evidence="1">
    <location>
        <begin position="469"/>
        <end position="488"/>
    </location>
</feature>
<gene>
    <name evidence="2" type="ORF">EJO69_11365</name>
</gene>
<dbReference type="OrthoDB" id="3169698at2"/>
<dbReference type="EMBL" id="CP034438">
    <property type="protein sequence ID" value="AZN30834.1"/>
    <property type="molecule type" value="Genomic_DNA"/>
</dbReference>
<keyword evidence="1" id="KW-0472">Membrane</keyword>
<reference evidence="2 3" key="1">
    <citation type="submission" date="2018-12" db="EMBL/GenBank/DDBJ databases">
        <title>Complete genome sequence of Flaviflexus salsibiostraticola KCTC 33148.</title>
        <authorList>
            <person name="Bae J.-W."/>
        </authorList>
    </citation>
    <scope>NUCLEOTIDE SEQUENCE [LARGE SCALE GENOMIC DNA]</scope>
    <source>
        <strain evidence="2 3">KCTC 33148</strain>
    </source>
</reference>
<accession>A0A3Q8WUT1</accession>
<dbReference type="KEGG" id="fsl:EJO69_11365"/>
<evidence type="ECO:0000313" key="2">
    <source>
        <dbReference type="EMBL" id="AZN30834.1"/>
    </source>
</evidence>
<organism evidence="2 3">
    <name type="scientific">Flaviflexus salsibiostraticola</name>
    <dbReference type="NCBI Taxonomy" id="1282737"/>
    <lineage>
        <taxon>Bacteria</taxon>
        <taxon>Bacillati</taxon>
        <taxon>Actinomycetota</taxon>
        <taxon>Actinomycetes</taxon>
        <taxon>Actinomycetales</taxon>
        <taxon>Actinomycetaceae</taxon>
        <taxon>Flaviflexus</taxon>
    </lineage>
</organism>
<feature type="transmembrane region" description="Helical" evidence="1">
    <location>
        <begin position="289"/>
        <end position="309"/>
    </location>
</feature>
<keyword evidence="1" id="KW-1133">Transmembrane helix</keyword>
<feature type="transmembrane region" description="Helical" evidence="1">
    <location>
        <begin position="186"/>
        <end position="208"/>
    </location>
</feature>
<feature type="transmembrane region" description="Helical" evidence="1">
    <location>
        <begin position="215"/>
        <end position="235"/>
    </location>
</feature>
<dbReference type="InterPro" id="IPR046671">
    <property type="entry name" value="DUF6541"/>
</dbReference>
<feature type="transmembrane region" description="Helical" evidence="1">
    <location>
        <begin position="241"/>
        <end position="260"/>
    </location>
</feature>
<dbReference type="RefSeq" id="WP_126041924.1">
    <property type="nucleotide sequence ID" value="NZ_CP034438.1"/>
</dbReference>
<feature type="transmembrane region" description="Helical" evidence="1">
    <location>
        <begin position="35"/>
        <end position="54"/>
    </location>
</feature>
<feature type="transmembrane region" description="Helical" evidence="1">
    <location>
        <begin position="267"/>
        <end position="283"/>
    </location>
</feature>
<feature type="transmembrane region" description="Helical" evidence="1">
    <location>
        <begin position="374"/>
        <end position="391"/>
    </location>
</feature>
<feature type="transmembrane region" description="Helical" evidence="1">
    <location>
        <begin position="316"/>
        <end position="336"/>
    </location>
</feature>
<feature type="transmembrane region" description="Helical" evidence="1">
    <location>
        <begin position="66"/>
        <end position="84"/>
    </location>
</feature>
<feature type="transmembrane region" description="Helical" evidence="1">
    <location>
        <begin position="434"/>
        <end position="457"/>
    </location>
</feature>
<feature type="transmembrane region" description="Helical" evidence="1">
    <location>
        <begin position="96"/>
        <end position="117"/>
    </location>
</feature>
<keyword evidence="1" id="KW-0812">Transmembrane</keyword>